<reference evidence="2 3" key="1">
    <citation type="submission" date="2020-08" db="EMBL/GenBank/DDBJ databases">
        <title>Genomic Encyclopedia of Type Strains, Phase III (KMG-III): the genomes of soil and plant-associated and newly described type strains.</title>
        <authorList>
            <person name="Whitman W."/>
        </authorList>
    </citation>
    <scope>NUCLEOTIDE SEQUENCE [LARGE SCALE GENOMIC DNA]</scope>
    <source>
        <strain evidence="2 3">CECT 8960</strain>
    </source>
</reference>
<dbReference type="Pfam" id="PF01872">
    <property type="entry name" value="RibD_C"/>
    <property type="match status" value="1"/>
</dbReference>
<comment type="caution">
    <text evidence="2">The sequence shown here is derived from an EMBL/GenBank/DDBJ whole genome shotgun (WGS) entry which is preliminary data.</text>
</comment>
<dbReference type="GO" id="GO:0009231">
    <property type="term" value="P:riboflavin biosynthetic process"/>
    <property type="evidence" value="ECO:0007669"/>
    <property type="project" value="InterPro"/>
</dbReference>
<dbReference type="AlphaFoldDB" id="A0A7W7Q985"/>
<proteinExistence type="predicted"/>
<dbReference type="InterPro" id="IPR002734">
    <property type="entry name" value="RibDG_C"/>
</dbReference>
<dbReference type="GO" id="GO:0008703">
    <property type="term" value="F:5-amino-6-(5-phosphoribosylamino)uracil reductase activity"/>
    <property type="evidence" value="ECO:0007669"/>
    <property type="project" value="InterPro"/>
</dbReference>
<evidence type="ECO:0000313" key="3">
    <source>
        <dbReference type="Proteomes" id="UP000520767"/>
    </source>
</evidence>
<sequence length="187" mass="20515">MRKLVLTAFMSLDGVIDEPGDWQGSMFDDDSTRLVRERILRTDVVLLGRGTYDVFAGAWPSAPSDPFVDRINALPKYVASTTLEKAEWNNSTIIAEDVERRVAELKEEDGGDILVYGVGSLAHSLLRANLVDELEIWVHPVLLGKPEPAGLLVREGSRSALKLTSTEITASGIIVSCYAVEKDSNLE</sequence>
<dbReference type="Gene3D" id="3.40.430.10">
    <property type="entry name" value="Dihydrofolate Reductase, subunit A"/>
    <property type="match status" value="1"/>
</dbReference>
<dbReference type="Proteomes" id="UP000520767">
    <property type="component" value="Unassembled WGS sequence"/>
</dbReference>
<evidence type="ECO:0000313" key="2">
    <source>
        <dbReference type="EMBL" id="MBB4909355.1"/>
    </source>
</evidence>
<dbReference type="RefSeq" id="WP_184813470.1">
    <property type="nucleotide sequence ID" value="NZ_JACHJQ010000006.1"/>
</dbReference>
<dbReference type="SUPFAM" id="SSF53597">
    <property type="entry name" value="Dihydrofolate reductase-like"/>
    <property type="match status" value="1"/>
</dbReference>
<gene>
    <name evidence="2" type="ORF">FHR82_005613</name>
</gene>
<feature type="domain" description="Bacterial bifunctional deaminase-reductase C-terminal" evidence="1">
    <location>
        <begin position="2"/>
        <end position="174"/>
    </location>
</feature>
<keyword evidence="3" id="KW-1185">Reference proteome</keyword>
<accession>A0A7W7Q985</accession>
<protein>
    <submittedName>
        <fullName evidence="2">Dihydrofolate reductase</fullName>
    </submittedName>
</protein>
<name>A0A7W7Q985_9PSEU</name>
<dbReference type="PANTHER" id="PTHR38011">
    <property type="entry name" value="DIHYDROFOLATE REDUCTASE FAMILY PROTEIN (AFU_ORTHOLOGUE AFUA_8G06820)"/>
    <property type="match status" value="1"/>
</dbReference>
<dbReference type="InterPro" id="IPR024072">
    <property type="entry name" value="DHFR-like_dom_sf"/>
</dbReference>
<evidence type="ECO:0000259" key="1">
    <source>
        <dbReference type="Pfam" id="PF01872"/>
    </source>
</evidence>
<dbReference type="InterPro" id="IPR050765">
    <property type="entry name" value="Riboflavin_Biosynth_HTPR"/>
</dbReference>
<dbReference type="EMBL" id="JACHJQ010000006">
    <property type="protein sequence ID" value="MBB4909355.1"/>
    <property type="molecule type" value="Genomic_DNA"/>
</dbReference>
<organism evidence="2 3">
    <name type="scientific">Actinophytocola algeriensis</name>
    <dbReference type="NCBI Taxonomy" id="1768010"/>
    <lineage>
        <taxon>Bacteria</taxon>
        <taxon>Bacillati</taxon>
        <taxon>Actinomycetota</taxon>
        <taxon>Actinomycetes</taxon>
        <taxon>Pseudonocardiales</taxon>
        <taxon>Pseudonocardiaceae</taxon>
    </lineage>
</organism>
<dbReference type="PANTHER" id="PTHR38011:SF11">
    <property type="entry name" value="2,5-DIAMINO-6-RIBOSYLAMINO-4(3H)-PYRIMIDINONE 5'-PHOSPHATE REDUCTASE"/>
    <property type="match status" value="1"/>
</dbReference>